<dbReference type="Pfam" id="PF12833">
    <property type="entry name" value="HTH_18"/>
    <property type="match status" value="1"/>
</dbReference>
<reference evidence="5" key="1">
    <citation type="submission" date="2023-11" db="EMBL/GenBank/DDBJ databases">
        <title>WGS of Aeromonas in Northern Israel.</title>
        <authorList>
            <person name="Hershko Y."/>
        </authorList>
    </citation>
    <scope>NUCLEOTIDE SEQUENCE</scope>
    <source>
        <strain evidence="5">02297</strain>
    </source>
</reference>
<dbReference type="SUPFAM" id="SSF46689">
    <property type="entry name" value="Homeodomain-like"/>
    <property type="match status" value="1"/>
</dbReference>
<dbReference type="Gene3D" id="1.10.10.60">
    <property type="entry name" value="Homeodomain-like"/>
    <property type="match status" value="1"/>
</dbReference>
<gene>
    <name evidence="5" type="ORF">SJS82_09300</name>
</gene>
<keyword evidence="3" id="KW-0804">Transcription</keyword>
<dbReference type="PANTHER" id="PTHR47894:SF1">
    <property type="entry name" value="HTH-TYPE TRANSCRIPTIONAL REGULATOR VQSM"/>
    <property type="match status" value="1"/>
</dbReference>
<feature type="domain" description="HTH araC/xylS-type" evidence="4">
    <location>
        <begin position="230"/>
        <end position="328"/>
    </location>
</feature>
<comment type="caution">
    <text evidence="5">The sequence shown here is derived from an EMBL/GenBank/DDBJ whole genome shotgun (WGS) entry which is preliminary data.</text>
</comment>
<protein>
    <submittedName>
        <fullName evidence="5">AraC family transcriptional regulator ligand-binding domain-containing protein</fullName>
    </submittedName>
</protein>
<dbReference type="GO" id="GO:0003700">
    <property type="term" value="F:DNA-binding transcription factor activity"/>
    <property type="evidence" value="ECO:0007669"/>
    <property type="project" value="InterPro"/>
</dbReference>
<evidence type="ECO:0000313" key="6">
    <source>
        <dbReference type="Proteomes" id="UP001285835"/>
    </source>
</evidence>
<name>A0AAP6GC41_AERME</name>
<keyword evidence="2" id="KW-0238">DNA-binding</keyword>
<dbReference type="InterPro" id="IPR018060">
    <property type="entry name" value="HTH_AraC"/>
</dbReference>
<proteinExistence type="predicted"/>
<dbReference type="Pfam" id="PF12625">
    <property type="entry name" value="Arabinose_bd"/>
    <property type="match status" value="1"/>
</dbReference>
<evidence type="ECO:0000256" key="1">
    <source>
        <dbReference type="ARBA" id="ARBA00023015"/>
    </source>
</evidence>
<evidence type="ECO:0000259" key="4">
    <source>
        <dbReference type="PROSITE" id="PS01124"/>
    </source>
</evidence>
<dbReference type="InterPro" id="IPR009057">
    <property type="entry name" value="Homeodomain-like_sf"/>
</dbReference>
<dbReference type="InterPro" id="IPR032687">
    <property type="entry name" value="AraC-type_N"/>
</dbReference>
<organism evidence="5 6">
    <name type="scientific">Aeromonas media</name>
    <dbReference type="NCBI Taxonomy" id="651"/>
    <lineage>
        <taxon>Bacteria</taxon>
        <taxon>Pseudomonadati</taxon>
        <taxon>Pseudomonadota</taxon>
        <taxon>Gammaproteobacteria</taxon>
        <taxon>Aeromonadales</taxon>
        <taxon>Aeromonadaceae</taxon>
        <taxon>Aeromonas</taxon>
    </lineage>
</organism>
<evidence type="ECO:0000313" key="5">
    <source>
        <dbReference type="EMBL" id="MDX7922129.1"/>
    </source>
</evidence>
<dbReference type="EMBL" id="JAWZXF010000008">
    <property type="protein sequence ID" value="MDX7922129.1"/>
    <property type="molecule type" value="Genomic_DNA"/>
</dbReference>
<keyword evidence="1" id="KW-0805">Transcription regulation</keyword>
<dbReference type="GO" id="GO:0005829">
    <property type="term" value="C:cytosol"/>
    <property type="evidence" value="ECO:0007669"/>
    <property type="project" value="TreeGrafter"/>
</dbReference>
<dbReference type="GO" id="GO:0000976">
    <property type="term" value="F:transcription cis-regulatory region binding"/>
    <property type="evidence" value="ECO:0007669"/>
    <property type="project" value="TreeGrafter"/>
</dbReference>
<dbReference type="AlphaFoldDB" id="A0AAP6GC41"/>
<evidence type="ECO:0000256" key="2">
    <source>
        <dbReference type="ARBA" id="ARBA00023125"/>
    </source>
</evidence>
<dbReference type="PANTHER" id="PTHR47894">
    <property type="entry name" value="HTH-TYPE TRANSCRIPTIONAL REGULATOR GADX"/>
    <property type="match status" value="1"/>
</dbReference>
<sequence>MIDRFRISKQWMLRIAERGLSLEMLQRKAGLPELFFQQEKIYASTAELFSLWSTISDHCGDVAFGLTLGADMRLERNHPMAIAAVCSSCLRDALQRLARYKRVVCPEEIRVEVNGDEVIIDSHYLATSEQPPHIMTDMGFSWMTAMARHSSDGHIRPLHIELTRGPEHRALLEGHFGCPITFNASRNALVFRTSDLDFPFYTHNEELLAVIAPQLDAELQEHDQNTRITYAVKQVLKRTLAGRRPTLQSLAKELAMSTRTLQRRLTDEGITFQQLVEETRRELARSYLQTGAIEPNETAYLLGYEDSNSFYRAFNGWEGVSPGEWLELQRRVARGAAVYGSGRGAFEA</sequence>
<dbReference type="RefSeq" id="WP_319916976.1">
    <property type="nucleotide sequence ID" value="NZ_JAWZXF010000008.1"/>
</dbReference>
<dbReference type="Proteomes" id="UP001285835">
    <property type="component" value="Unassembled WGS sequence"/>
</dbReference>
<accession>A0AAP6GC41</accession>
<evidence type="ECO:0000256" key="3">
    <source>
        <dbReference type="ARBA" id="ARBA00023163"/>
    </source>
</evidence>
<dbReference type="PROSITE" id="PS01124">
    <property type="entry name" value="HTH_ARAC_FAMILY_2"/>
    <property type="match status" value="1"/>
</dbReference>
<dbReference type="SMART" id="SM00342">
    <property type="entry name" value="HTH_ARAC"/>
    <property type="match status" value="1"/>
</dbReference>